<evidence type="ECO:0000313" key="4">
    <source>
        <dbReference type="Proteomes" id="UP000030185"/>
    </source>
</evidence>
<protein>
    <submittedName>
        <fullName evidence="3">Uncharacterized protein</fullName>
    </submittedName>
</protein>
<dbReference type="Pfam" id="PF04168">
    <property type="entry name" value="Alpha-E"/>
    <property type="match status" value="1"/>
</dbReference>
<evidence type="ECO:0000313" key="3">
    <source>
        <dbReference type="EMBL" id="GAL83323.1"/>
    </source>
</evidence>
<keyword evidence="4" id="KW-1185">Reference proteome</keyword>
<dbReference type="InterPro" id="IPR051680">
    <property type="entry name" value="ATP-dep_Glu-Cys_Ligase-2"/>
</dbReference>
<dbReference type="STRING" id="153721.MYP_549"/>
<dbReference type="PANTHER" id="PTHR34595">
    <property type="entry name" value="BLR5612 PROTEIN"/>
    <property type="match status" value="1"/>
</dbReference>
<dbReference type="InterPro" id="IPR007296">
    <property type="entry name" value="DUF403"/>
</dbReference>
<comment type="caution">
    <text evidence="3">The sequence shown here is derived from an EMBL/GenBank/DDBJ whole genome shotgun (WGS) entry which is preliminary data.</text>
</comment>
<reference evidence="3 4" key="1">
    <citation type="submission" date="2014-09" db="EMBL/GenBank/DDBJ databases">
        <title>Sporocytophaga myxococcoides PG-01 genome sequencing.</title>
        <authorList>
            <person name="Liu L."/>
            <person name="Gao P.J."/>
            <person name="Chen G.J."/>
            <person name="Wang L.S."/>
        </authorList>
    </citation>
    <scope>NUCLEOTIDE SEQUENCE [LARGE SCALE GENOMIC DNA]</scope>
    <source>
        <strain evidence="3 4">PG-01</strain>
    </source>
</reference>
<dbReference type="eggNOG" id="COG2307">
    <property type="taxonomic scope" value="Bacteria"/>
</dbReference>
<evidence type="ECO:0000259" key="1">
    <source>
        <dbReference type="Pfam" id="PF04168"/>
    </source>
</evidence>
<organism evidence="3 4">
    <name type="scientific">Sporocytophaga myxococcoides</name>
    <dbReference type="NCBI Taxonomy" id="153721"/>
    <lineage>
        <taxon>Bacteria</taxon>
        <taxon>Pseudomonadati</taxon>
        <taxon>Bacteroidota</taxon>
        <taxon>Cytophagia</taxon>
        <taxon>Cytophagales</taxon>
        <taxon>Cytophagaceae</taxon>
        <taxon>Sporocytophaga</taxon>
    </lineage>
</organism>
<dbReference type="Proteomes" id="UP000030185">
    <property type="component" value="Unassembled WGS sequence"/>
</dbReference>
<proteinExistence type="predicted"/>
<dbReference type="RefSeq" id="WP_045458001.1">
    <property type="nucleotide sequence ID" value="NZ_BBLT01000001.1"/>
</dbReference>
<dbReference type="PANTHER" id="PTHR34595:SF2">
    <property type="entry name" value="BLR2978 PROTEIN"/>
    <property type="match status" value="1"/>
</dbReference>
<dbReference type="Gene3D" id="3.30.1490.270">
    <property type="match status" value="1"/>
</dbReference>
<dbReference type="eggNOG" id="COG2308">
    <property type="taxonomic scope" value="Bacteria"/>
</dbReference>
<gene>
    <name evidence="3" type="ORF">MYP_549</name>
</gene>
<dbReference type="EMBL" id="BBLT01000001">
    <property type="protein sequence ID" value="GAL83323.1"/>
    <property type="molecule type" value="Genomic_DNA"/>
</dbReference>
<sequence length="849" mass="97338">MPLSNTEEAIFKNYISKQPSYNELLDEDGNLLAHWKEFLETYKTLGHEEFVNRNVHLQKLLQENGVTYNVYGDPTGQSRTWNLDPFPFLINNEEWKKIESGLKQRAHLLDLIFKDIYGENKLIKNGLLPAELIYNHAGYLRECAGVSFKNKDGLILYSADVARSPDGNIWVLNDRTQAPSGSGYSQENRAAMIRIFPEFFKKVKVKRLSSYFTTLRKTLNSIAPSSDSHPRIVLLTPGPRNETYFEHSYLSSYLGISLVQGDDLMVKDNYVWIKTIAGLEKVDVIIRRVDDIYCDPLELKEDSQLGVPGLLQVIRAGNVSLANPLGCSILENPGLIPFLQNISNYFTGEELILPTLASWWCGQPRELKYVLDNLSSLVIRRIYRDTVTSSSIDASSLSSAGLKELKDQIKMKPYLYIGQEKILFSSVPSYVNGTIEPRNVMFRSFLVSNNGSYEAMAGGLTRISNDAKSFIISNQAGGLSKDTWIISSEYKSEETPKDLQQAERDQHNDALPSRTAENLFWVGRYADRILANARYMRTVIQYINSKEGFSADQDNHTEKVLLKTLTHYTYSYPGFTDENNKEIIQNPWGEIYDLFMNGERIGGLRYNINMIMRSADAVRDYWSADTWRILKSLEENRENQQTLKNRHKLISSLDNLITSMVAFIGLNRESISREHGWLLLDSGRKIEQSLLLITMLQSLLIQNHGASSQYDMMETFLSSNESLVNYRYNYKTHIQMPLVLDLMLFDNHNPHSLIHLLEKLKVHFEALPKGTNIYELHLHEKLVIEAITILKISDKKILIKADPETREYRHLEELLSKLFSILSSVPYEISRTFFKHAQSQKQLYSSDIT</sequence>
<accession>A0A098LAY7</accession>
<dbReference type="Pfam" id="PF14403">
    <property type="entry name" value="CP_ATPgrasp_2"/>
    <property type="match status" value="1"/>
</dbReference>
<dbReference type="OrthoDB" id="9803842at2"/>
<feature type="domain" description="DUF403" evidence="1">
    <location>
        <begin position="511"/>
        <end position="834"/>
    </location>
</feature>
<dbReference type="Gene3D" id="3.40.50.11290">
    <property type="match status" value="1"/>
</dbReference>
<evidence type="ECO:0000259" key="2">
    <source>
        <dbReference type="Pfam" id="PF14403"/>
    </source>
</evidence>
<dbReference type="AlphaFoldDB" id="A0A098LAY7"/>
<dbReference type="SUPFAM" id="SSF56059">
    <property type="entry name" value="Glutathione synthetase ATP-binding domain-like"/>
    <property type="match status" value="1"/>
</dbReference>
<dbReference type="InterPro" id="IPR025841">
    <property type="entry name" value="CP_ATPgrasp_2"/>
</dbReference>
<feature type="domain" description="Circularly permuted ATP-grasp type 2" evidence="2">
    <location>
        <begin position="87"/>
        <end position="463"/>
    </location>
</feature>
<name>A0A098LAY7_9BACT</name>